<dbReference type="InterPro" id="IPR018260">
    <property type="entry name" value="Ribosomal_uL22_CS"/>
</dbReference>
<dbReference type="PROSITE" id="PS00464">
    <property type="entry name" value="RIBOSOMAL_L22"/>
    <property type="match status" value="1"/>
</dbReference>
<organism evidence="11 12">
    <name type="scientific">Candidatus Wirthbacteria bacterium CG2_30_54_11</name>
    <dbReference type="NCBI Taxonomy" id="1817892"/>
    <lineage>
        <taxon>Bacteria</taxon>
        <taxon>Candidatus Wirthbacteria</taxon>
    </lineage>
</organism>
<dbReference type="HAMAP" id="MF_01331_B">
    <property type="entry name" value="Ribosomal_uL22_B"/>
    <property type="match status" value="1"/>
</dbReference>
<accession>A0A1J5JAM1</accession>
<dbReference type="CDD" id="cd00336">
    <property type="entry name" value="Ribosomal_L22"/>
    <property type="match status" value="1"/>
</dbReference>
<proteinExistence type="inferred from homology"/>
<dbReference type="STRING" id="1817892.AUK40_00055"/>
<evidence type="ECO:0000256" key="1">
    <source>
        <dbReference type="ARBA" id="ARBA00009451"/>
    </source>
</evidence>
<evidence type="ECO:0000256" key="5">
    <source>
        <dbReference type="ARBA" id="ARBA00023274"/>
    </source>
</evidence>
<comment type="function">
    <text evidence="7">The globular domain of the protein is located near the polypeptide exit tunnel on the outside of the subunit, while an extended beta-hairpin is found that lines the wall of the exit tunnel in the center of the 70S ribosome.</text>
</comment>
<sequence>MEVTASQKSLQMSPRKVRLVIDIIRGKKAMESLAMLKFMDKAAAKPIAKTLKSAMHNATHNHNLKAEDLYVSAIAANCAPMSKRMQPRSHGQADRIHKRATHLMITVSDKKL</sequence>
<evidence type="ECO:0000256" key="10">
    <source>
        <dbReference type="RuleBase" id="RU004008"/>
    </source>
</evidence>
<dbReference type="GO" id="GO:0006412">
    <property type="term" value="P:translation"/>
    <property type="evidence" value="ECO:0007669"/>
    <property type="project" value="UniProtKB-UniRule"/>
</dbReference>
<evidence type="ECO:0000256" key="8">
    <source>
        <dbReference type="RuleBase" id="RU004005"/>
    </source>
</evidence>
<comment type="subunit">
    <text evidence="7 9">Part of the 50S ribosomal subunit.</text>
</comment>
<evidence type="ECO:0000256" key="3">
    <source>
        <dbReference type="ARBA" id="ARBA00022884"/>
    </source>
</evidence>
<evidence type="ECO:0000256" key="6">
    <source>
        <dbReference type="ARBA" id="ARBA00035207"/>
    </source>
</evidence>
<reference evidence="11 12" key="1">
    <citation type="journal article" date="2016" name="Environ. Microbiol.">
        <title>Genomic resolution of a cold subsurface aquifer community provides metabolic insights for novel microbes adapted to high CO concentrations.</title>
        <authorList>
            <person name="Probst A.J."/>
            <person name="Castelle C.J."/>
            <person name="Singh A."/>
            <person name="Brown C.T."/>
            <person name="Anantharaman K."/>
            <person name="Sharon I."/>
            <person name="Hug L.A."/>
            <person name="Burstein D."/>
            <person name="Emerson J.B."/>
            <person name="Thomas B.C."/>
            <person name="Banfield J.F."/>
        </authorList>
    </citation>
    <scope>NUCLEOTIDE SEQUENCE [LARGE SCALE GENOMIC DNA]</scope>
    <source>
        <strain evidence="11">CG2_30_54_11</strain>
    </source>
</reference>
<dbReference type="SUPFAM" id="SSF54843">
    <property type="entry name" value="Ribosomal protein L22"/>
    <property type="match status" value="1"/>
</dbReference>
<keyword evidence="2 7" id="KW-0699">rRNA-binding</keyword>
<gene>
    <name evidence="7" type="primary">rplV</name>
    <name evidence="11" type="ORF">AUK40_00055</name>
</gene>
<dbReference type="EMBL" id="MNZT01000001">
    <property type="protein sequence ID" value="OIQ00553.1"/>
    <property type="molecule type" value="Genomic_DNA"/>
</dbReference>
<keyword evidence="5 7" id="KW-0687">Ribonucleoprotein</keyword>
<dbReference type="NCBIfam" id="TIGR01044">
    <property type="entry name" value="rplV_bact"/>
    <property type="match status" value="1"/>
</dbReference>
<dbReference type="GO" id="GO:0003735">
    <property type="term" value="F:structural constituent of ribosome"/>
    <property type="evidence" value="ECO:0007669"/>
    <property type="project" value="InterPro"/>
</dbReference>
<comment type="caution">
    <text evidence="11">The sequence shown here is derived from an EMBL/GenBank/DDBJ whole genome shotgun (WGS) entry which is preliminary data.</text>
</comment>
<evidence type="ECO:0000313" key="11">
    <source>
        <dbReference type="EMBL" id="OIQ00553.1"/>
    </source>
</evidence>
<dbReference type="InterPro" id="IPR036394">
    <property type="entry name" value="Ribosomal_uL22_sf"/>
</dbReference>
<dbReference type="Pfam" id="PF00237">
    <property type="entry name" value="Ribosomal_L22"/>
    <property type="match status" value="1"/>
</dbReference>
<dbReference type="Proteomes" id="UP000183245">
    <property type="component" value="Unassembled WGS sequence"/>
</dbReference>
<dbReference type="GO" id="GO:0022625">
    <property type="term" value="C:cytosolic large ribosomal subunit"/>
    <property type="evidence" value="ECO:0007669"/>
    <property type="project" value="TreeGrafter"/>
</dbReference>
<dbReference type="InterPro" id="IPR005727">
    <property type="entry name" value="Ribosomal_uL22_bac/chlpt-type"/>
</dbReference>
<dbReference type="PANTHER" id="PTHR13501:SF8">
    <property type="entry name" value="LARGE RIBOSOMAL SUBUNIT PROTEIN UL22M"/>
    <property type="match status" value="1"/>
</dbReference>
<dbReference type="InterPro" id="IPR047867">
    <property type="entry name" value="Ribosomal_uL22_bac/org-type"/>
</dbReference>
<evidence type="ECO:0000256" key="9">
    <source>
        <dbReference type="RuleBase" id="RU004006"/>
    </source>
</evidence>
<evidence type="ECO:0000256" key="7">
    <source>
        <dbReference type="HAMAP-Rule" id="MF_01331"/>
    </source>
</evidence>
<comment type="function">
    <text evidence="7 10">This protein binds specifically to 23S rRNA; its binding is stimulated by other ribosomal proteins, e.g., L4, L17, and L20. It is important during the early stages of 50S assembly. It makes multiple contacts with different domains of the 23S rRNA in the assembled 50S subunit and ribosome.</text>
</comment>
<protein>
    <recommendedName>
        <fullName evidence="6 7">Large ribosomal subunit protein uL22</fullName>
    </recommendedName>
</protein>
<keyword evidence="4 7" id="KW-0689">Ribosomal protein</keyword>
<dbReference type="GO" id="GO:0019843">
    <property type="term" value="F:rRNA binding"/>
    <property type="evidence" value="ECO:0007669"/>
    <property type="project" value="UniProtKB-UniRule"/>
</dbReference>
<name>A0A1J5JAM1_9BACT</name>
<dbReference type="Gene3D" id="3.90.470.10">
    <property type="entry name" value="Ribosomal protein L22/L17"/>
    <property type="match status" value="1"/>
</dbReference>
<dbReference type="PANTHER" id="PTHR13501">
    <property type="entry name" value="CHLOROPLAST 50S RIBOSOMAL PROTEIN L22-RELATED"/>
    <property type="match status" value="1"/>
</dbReference>
<evidence type="ECO:0000313" key="12">
    <source>
        <dbReference type="Proteomes" id="UP000183245"/>
    </source>
</evidence>
<dbReference type="InterPro" id="IPR001063">
    <property type="entry name" value="Ribosomal_uL22"/>
</dbReference>
<comment type="similarity">
    <text evidence="1 7 8">Belongs to the universal ribosomal protein uL22 family.</text>
</comment>
<evidence type="ECO:0000256" key="4">
    <source>
        <dbReference type="ARBA" id="ARBA00022980"/>
    </source>
</evidence>
<keyword evidence="3 7" id="KW-0694">RNA-binding</keyword>
<evidence type="ECO:0000256" key="2">
    <source>
        <dbReference type="ARBA" id="ARBA00022730"/>
    </source>
</evidence>
<dbReference type="AlphaFoldDB" id="A0A1J5JAM1"/>